<dbReference type="OrthoDB" id="1113826at2"/>
<dbReference type="AlphaFoldDB" id="A0A2T0XEQ9"/>
<comment type="caution">
    <text evidence="1">The sequence shown here is derived from an EMBL/GenBank/DDBJ whole genome shotgun (WGS) entry which is preliminary data.</text>
</comment>
<evidence type="ECO:0008006" key="3">
    <source>
        <dbReference type="Google" id="ProtNLM"/>
    </source>
</evidence>
<organism evidence="1 2">
    <name type="scientific">Marinilabilia salmonicolor</name>
    <dbReference type="NCBI Taxonomy" id="989"/>
    <lineage>
        <taxon>Bacteria</taxon>
        <taxon>Pseudomonadati</taxon>
        <taxon>Bacteroidota</taxon>
        <taxon>Bacteroidia</taxon>
        <taxon>Marinilabiliales</taxon>
        <taxon>Marinilabiliaceae</taxon>
        <taxon>Marinilabilia</taxon>
    </lineage>
</organism>
<dbReference type="PROSITE" id="PS51257">
    <property type="entry name" value="PROKAR_LIPOPROTEIN"/>
    <property type="match status" value="1"/>
</dbReference>
<gene>
    <name evidence="1" type="ORF">DFO77_110144</name>
</gene>
<dbReference type="EMBL" id="QPIZ01000010">
    <property type="protein sequence ID" value="RCW35370.1"/>
    <property type="molecule type" value="Genomic_DNA"/>
</dbReference>
<proteinExistence type="predicted"/>
<keyword evidence="2" id="KW-1185">Reference proteome</keyword>
<name>A0A2T0XEQ9_9BACT</name>
<sequence length="279" mass="32552">MRILLFVFSLLLVAGVGFSGCGRSKVDNSDKAKNAKVVFLHHSTGGVIWRVENSLWARVKRKIGFETGIPRWFDKYNKQNGTNYQIREMNFPKRDPYGWNNYPYDYYNIWVKNGHQDYFMEEPTLKTLTADYDVVIFKHCFPASDIVFDIQPDVNSDVKSVENYKLQYEALKKEMYKYPDTKFLLWTPPALVEAATTPESARAATEFSLWVIEEWDQPDDNIFIWDFRTLETEGGIYLAPENAAGERDSHPSYSFAKRIYPLFARRIVEVIEHAPRNVK</sequence>
<accession>A0A2T0XEQ9</accession>
<evidence type="ECO:0000313" key="1">
    <source>
        <dbReference type="EMBL" id="RCW35370.1"/>
    </source>
</evidence>
<dbReference type="Proteomes" id="UP000252733">
    <property type="component" value="Unassembled WGS sequence"/>
</dbReference>
<evidence type="ECO:0000313" key="2">
    <source>
        <dbReference type="Proteomes" id="UP000252733"/>
    </source>
</evidence>
<reference evidence="1 2" key="1">
    <citation type="submission" date="2018-07" db="EMBL/GenBank/DDBJ databases">
        <title>Freshwater and sediment microbial communities from various areas in North America, analyzing microbe dynamics in response to fracking.</title>
        <authorList>
            <person name="Lamendella R."/>
        </authorList>
    </citation>
    <scope>NUCLEOTIDE SEQUENCE [LARGE SCALE GENOMIC DNA]</scope>
    <source>
        <strain evidence="1 2">160A</strain>
    </source>
</reference>
<dbReference type="RefSeq" id="WP_106153742.1">
    <property type="nucleotide sequence ID" value="NZ_PVTS01000012.1"/>
</dbReference>
<protein>
    <recommendedName>
        <fullName evidence="3">SGNH/GDSL hydrolase family protein</fullName>
    </recommendedName>
</protein>